<gene>
    <name evidence="1" type="ORF">B0I71DRAFT_141719</name>
</gene>
<dbReference type="VEuPathDB" id="FungiDB:YALI1_C31626g"/>
<dbReference type="Proteomes" id="UP000256601">
    <property type="component" value="Unassembled WGS sequence"/>
</dbReference>
<sequence>MLVSPTIQLLKIPPIDLRKQGFPESPDEDTLKQLRDACVSLTNEHSHELEKASVIWETAHLPILYLLREWEKQQLPYKLKRHFVRIRRAVVFFWTKLMILGESSEDQTRIKKTLARTNRVSVSELVISETGMALGYYYLAETHRYSGTPKAYVGWLYRCALMRDPGLKAAVFDSLAKHYHMSGKITQRMIALQTSYLLMPTEQVENAIIELTKIHNFTFDSLATARELLEHTVMIILCGRSPLYILEALHICLHDNYRASGDLEERPSFAEIPHSTRTAHKLSHLLPSALAMLAYKPDLDCLRSYTAIECMNGLVELFGSAPFSVSDSEKVLPGDLLFEELELASIPSFTDIYELRRDLYEQMSCLWATLQRRGQTYNVSYDDFQRVQCIIYLAKSKPALAEKGVFGK</sequence>
<evidence type="ECO:0000313" key="1">
    <source>
        <dbReference type="EMBL" id="RDW24771.1"/>
    </source>
</evidence>
<reference evidence="1 2" key="1">
    <citation type="submission" date="2018-07" db="EMBL/GenBank/DDBJ databases">
        <title>Draft Genome Assemblies for Five Robust Yarrowia lipolytica Strains Exhibiting High Lipid Production and Pentose Sugar Utilization and Sugar Alcohol Secretion from Undetoxified Lignocellulosic Biomass Hydrolysates.</title>
        <authorList>
            <consortium name="DOE Joint Genome Institute"/>
            <person name="Walker C."/>
            <person name="Ryu S."/>
            <person name="Na H."/>
            <person name="Zane M."/>
            <person name="LaButti K."/>
            <person name="Lipzen A."/>
            <person name="Haridas S."/>
            <person name="Barry K."/>
            <person name="Grigoriev I.V."/>
            <person name="Quarterman J."/>
            <person name="Slininger P."/>
            <person name="Dien B."/>
            <person name="Trinh C.T."/>
        </authorList>
    </citation>
    <scope>NUCLEOTIDE SEQUENCE [LARGE SCALE GENOMIC DNA]</scope>
    <source>
        <strain evidence="1 2">YB392</strain>
    </source>
</reference>
<dbReference type="VEuPathDB" id="FungiDB:YALI0_C22880g"/>
<accession>A0A371C3B4</accession>
<dbReference type="EMBL" id="KZ859022">
    <property type="protein sequence ID" value="RDW24771.1"/>
    <property type="molecule type" value="Genomic_DNA"/>
</dbReference>
<dbReference type="AlphaFoldDB" id="A0A371C3B4"/>
<evidence type="ECO:0000313" key="2">
    <source>
        <dbReference type="Proteomes" id="UP000256601"/>
    </source>
</evidence>
<name>A0A371C3B4_YARLL</name>
<proteinExistence type="predicted"/>
<protein>
    <submittedName>
        <fullName evidence="1">Uncharacterized protein</fullName>
    </submittedName>
</protein>
<organism evidence="1 2">
    <name type="scientific">Yarrowia lipolytica</name>
    <name type="common">Candida lipolytica</name>
    <dbReference type="NCBI Taxonomy" id="4952"/>
    <lineage>
        <taxon>Eukaryota</taxon>
        <taxon>Fungi</taxon>
        <taxon>Dikarya</taxon>
        <taxon>Ascomycota</taxon>
        <taxon>Saccharomycotina</taxon>
        <taxon>Dipodascomycetes</taxon>
        <taxon>Dipodascales</taxon>
        <taxon>Dipodascales incertae sedis</taxon>
        <taxon>Yarrowia</taxon>
    </lineage>
</organism>